<comment type="caution">
    <text evidence="2">The sequence shown here is derived from an EMBL/GenBank/DDBJ whole genome shotgun (WGS) entry which is preliminary data.</text>
</comment>
<gene>
    <name evidence="2" type="ORF">G352_01662</name>
</gene>
<reference evidence="2 3" key="1">
    <citation type="journal article" date="2013" name="Genome Announc.">
        <title>Draft Genome Sequence of Rhodococcus ruber Strain BKS 20-38.</title>
        <authorList>
            <person name="Bala M."/>
            <person name="Kumar S."/>
            <person name="Raghava G.P."/>
            <person name="Mayilraj S."/>
        </authorList>
    </citation>
    <scope>NUCLEOTIDE SEQUENCE [LARGE SCALE GENOMIC DNA]</scope>
    <source>
        <strain evidence="2 3">BKS 20-38</strain>
    </source>
</reference>
<evidence type="ECO:0000313" key="3">
    <source>
        <dbReference type="Proteomes" id="UP000011731"/>
    </source>
</evidence>
<dbReference type="Pfam" id="PF00781">
    <property type="entry name" value="DAGK_cat"/>
    <property type="match status" value="1"/>
</dbReference>
<dbReference type="PROSITE" id="PS50146">
    <property type="entry name" value="DAGK"/>
    <property type="match status" value="1"/>
</dbReference>
<keyword evidence="3" id="KW-1185">Reference proteome</keyword>
<keyword evidence="2" id="KW-0808">Transferase</keyword>
<dbReference type="AlphaFoldDB" id="M3A3L7"/>
<organism evidence="2 3">
    <name type="scientific">Rhodococcus ruber BKS 20-38</name>
    <dbReference type="NCBI Taxonomy" id="1278076"/>
    <lineage>
        <taxon>Bacteria</taxon>
        <taxon>Bacillati</taxon>
        <taxon>Actinomycetota</taxon>
        <taxon>Actinomycetes</taxon>
        <taxon>Mycobacteriales</taxon>
        <taxon>Nocardiaceae</taxon>
        <taxon>Rhodococcus</taxon>
    </lineage>
</organism>
<dbReference type="InterPro" id="IPR016064">
    <property type="entry name" value="NAD/diacylglycerol_kinase_sf"/>
</dbReference>
<sequence>MVEQKLARFGWRAVDPPQRPVLFVNPRSGNGTAARLGLPERARDLGIEVVLFTGRDSGEWLVRAAVERGADALGMAGGDGSLAVVAAAAAKDLPFICIPAGTRNHFALDLGVDRHDVLGALDAFNGAVERRIDWPKSMVTHFSTTCHSGSTARQFAEPSTARPRCALSWRPRRRCSLHTDRCPRCTSSTMPDGSTAGPRSCWCRTTPIRWIGLPQAPVPRWTAADSESSFSTHRITAHILPGEPGAQRIWTFLPRLRCTLVLMGRQ</sequence>
<dbReference type="SUPFAM" id="SSF111331">
    <property type="entry name" value="NAD kinase/diacylglycerol kinase-like"/>
    <property type="match status" value="1"/>
</dbReference>
<protein>
    <submittedName>
        <fullName evidence="2">Diacylglycerol kinase</fullName>
    </submittedName>
</protein>
<dbReference type="InterPro" id="IPR001206">
    <property type="entry name" value="Diacylglycerol_kinase_cat_dom"/>
</dbReference>
<dbReference type="Gene3D" id="3.40.50.10330">
    <property type="entry name" value="Probable inorganic polyphosphate/atp-NAD kinase, domain 1"/>
    <property type="match status" value="1"/>
</dbReference>
<name>M3A3L7_9NOCA</name>
<feature type="domain" description="DAGKc" evidence="1">
    <location>
        <begin position="16"/>
        <end position="141"/>
    </location>
</feature>
<evidence type="ECO:0000313" key="2">
    <source>
        <dbReference type="EMBL" id="EME67054.1"/>
    </source>
</evidence>
<dbReference type="Proteomes" id="UP000011731">
    <property type="component" value="Unassembled WGS sequence"/>
</dbReference>
<evidence type="ECO:0000259" key="1">
    <source>
        <dbReference type="PROSITE" id="PS50146"/>
    </source>
</evidence>
<dbReference type="InterPro" id="IPR017438">
    <property type="entry name" value="ATP-NAD_kinase_N"/>
</dbReference>
<dbReference type="GO" id="GO:0016301">
    <property type="term" value="F:kinase activity"/>
    <property type="evidence" value="ECO:0007669"/>
    <property type="project" value="UniProtKB-KW"/>
</dbReference>
<dbReference type="EMBL" id="AOEX01000015">
    <property type="protein sequence ID" value="EME67054.1"/>
    <property type="molecule type" value="Genomic_DNA"/>
</dbReference>
<accession>M3A3L7</accession>
<proteinExistence type="predicted"/>
<dbReference type="RefSeq" id="WP_003934412.1">
    <property type="nucleotide sequence ID" value="NZ_AOEX01000015.1"/>
</dbReference>
<keyword evidence="2" id="KW-0418">Kinase</keyword>